<dbReference type="InterPro" id="IPR029041">
    <property type="entry name" value="FAD-linked_oxidoreductase-like"/>
</dbReference>
<evidence type="ECO:0000259" key="8">
    <source>
        <dbReference type="Pfam" id="PF01619"/>
    </source>
</evidence>
<comment type="catalytic activity">
    <reaction evidence="5">
        <text>L-proline + a quinone = (S)-1-pyrroline-5-carboxylate + a quinol + H(+)</text>
        <dbReference type="Rhea" id="RHEA:23784"/>
        <dbReference type="ChEBI" id="CHEBI:15378"/>
        <dbReference type="ChEBI" id="CHEBI:17388"/>
        <dbReference type="ChEBI" id="CHEBI:24646"/>
        <dbReference type="ChEBI" id="CHEBI:60039"/>
        <dbReference type="ChEBI" id="CHEBI:132124"/>
        <dbReference type="EC" id="1.5.5.2"/>
    </reaction>
</comment>
<keyword evidence="5" id="KW-0274">FAD</keyword>
<dbReference type="EC" id="1.5.5.2" evidence="5"/>
<dbReference type="GO" id="GO:0003677">
    <property type="term" value="F:DNA binding"/>
    <property type="evidence" value="ECO:0007669"/>
    <property type="project" value="UniProtKB-KW"/>
</dbReference>
<dbReference type="Gene3D" id="3.40.309.10">
    <property type="entry name" value="Aldehyde Dehydrogenase, Chain A, domain 2"/>
    <property type="match status" value="1"/>
</dbReference>
<dbReference type="OrthoDB" id="9812625at2"/>
<dbReference type="PATRIC" id="fig|1202538.3.peg.88"/>
<dbReference type="PANTHER" id="PTHR42862:SF1">
    <property type="entry name" value="DELTA-1-PYRROLINE-5-CARBOXYLATE DEHYDROGENASE 2, ISOFORM A-RELATED"/>
    <property type="match status" value="1"/>
</dbReference>
<dbReference type="EC" id="1.2.1.88" evidence="5"/>
<dbReference type="InterPro" id="IPR016162">
    <property type="entry name" value="Ald_DH_N"/>
</dbReference>
<dbReference type="RefSeq" id="WP_014887243.1">
    <property type="nucleotide sequence ID" value="NC_018416.1"/>
</dbReference>
<dbReference type="PANTHER" id="PTHR42862">
    <property type="entry name" value="DELTA-1-PYRROLINE-5-CARBOXYLATE DEHYDROGENASE 1, ISOFORM A-RELATED"/>
    <property type="match status" value="1"/>
</dbReference>
<dbReference type="InterPro" id="IPR024082">
    <property type="entry name" value="PRODH_PutA_dom_II"/>
</dbReference>
<organism evidence="10 11">
    <name type="scientific">Candidatus Carsonella ruddii HC isolate Thao2000</name>
    <dbReference type="NCBI Taxonomy" id="1202538"/>
    <lineage>
        <taxon>Bacteria</taxon>
        <taxon>Pseudomonadati</taxon>
        <taxon>Pseudomonadota</taxon>
        <taxon>Gammaproteobacteria</taxon>
        <taxon>Oceanospirillales</taxon>
        <taxon>Halomonadaceae</taxon>
        <taxon>Zymobacter group</taxon>
        <taxon>Candidatus Carsonella</taxon>
    </lineage>
</organism>
<comment type="pathway">
    <text evidence="5">Amino-acid degradation; L-proline degradation into L-glutamate; L-glutamate from L-proline: step 1/2.</text>
</comment>
<dbReference type="SUPFAM" id="SSF53720">
    <property type="entry name" value="ALDH-like"/>
    <property type="match status" value="1"/>
</dbReference>
<protein>
    <recommendedName>
        <fullName evidence="5">Bifunctional protein PutA</fullName>
    </recommendedName>
    <domain>
        <recommendedName>
            <fullName evidence="5">Proline dehydrogenase</fullName>
            <ecNumber evidence="5">1.5.5.2</ecNumber>
        </recommendedName>
        <alternativeName>
            <fullName evidence="5">Proline oxidase</fullName>
        </alternativeName>
    </domain>
    <domain>
        <recommendedName>
            <fullName evidence="5">Delta-1-pyrroline-5-carboxylate dehydrogenase</fullName>
            <shortName evidence="5">P5C dehydrogenase</shortName>
            <ecNumber evidence="5">1.2.1.88</ecNumber>
        </recommendedName>
        <alternativeName>
            <fullName evidence="5">L-glutamate gamma-semialdehyde dehydrogenase</fullName>
        </alternativeName>
    </domain>
</protein>
<dbReference type="InterPro" id="IPR050485">
    <property type="entry name" value="Proline_metab_enzyme"/>
</dbReference>
<keyword evidence="5" id="KW-0805">Transcription regulation</keyword>
<reference evidence="10 11" key="1">
    <citation type="journal article" date="2012" name="Mol. Biol. Evol.">
        <title>Genome reduction and co-evolution between the primary and secondary bacterial symbionts of psyllids.</title>
        <authorList>
            <person name="Sloan D.B."/>
            <person name="Moran N.A."/>
        </authorList>
    </citation>
    <scope>NUCLEOTIDE SEQUENCE [LARGE SCALE GENOMIC DNA]</scope>
    <source>
        <strain evidence="10 11">HC</strain>
    </source>
</reference>
<evidence type="ECO:0000259" key="9">
    <source>
        <dbReference type="Pfam" id="PF14850"/>
    </source>
</evidence>
<evidence type="ECO:0000256" key="1">
    <source>
        <dbReference type="ARBA" id="ARBA00004786"/>
    </source>
</evidence>
<keyword evidence="11" id="KW-1185">Reference proteome</keyword>
<feature type="active site" evidence="6">
    <location>
        <position position="811"/>
    </location>
</feature>
<keyword evidence="5" id="KW-0804">Transcription</keyword>
<dbReference type="NCBIfam" id="NF008869">
    <property type="entry name" value="PRK11904.1"/>
    <property type="match status" value="1"/>
</dbReference>
<keyword evidence="3 5" id="KW-0520">NAD</keyword>
<dbReference type="GO" id="GO:0009898">
    <property type="term" value="C:cytoplasmic side of plasma membrane"/>
    <property type="evidence" value="ECO:0007669"/>
    <property type="project" value="TreeGrafter"/>
</dbReference>
<evidence type="ECO:0000256" key="5">
    <source>
        <dbReference type="PIRNR" id="PIRNR000197"/>
    </source>
</evidence>
<comment type="catalytic activity">
    <reaction evidence="4 5">
        <text>L-glutamate 5-semialdehyde + NAD(+) + H2O = L-glutamate + NADH + 2 H(+)</text>
        <dbReference type="Rhea" id="RHEA:30235"/>
        <dbReference type="ChEBI" id="CHEBI:15377"/>
        <dbReference type="ChEBI" id="CHEBI:15378"/>
        <dbReference type="ChEBI" id="CHEBI:29985"/>
        <dbReference type="ChEBI" id="CHEBI:57540"/>
        <dbReference type="ChEBI" id="CHEBI:57945"/>
        <dbReference type="ChEBI" id="CHEBI:58066"/>
        <dbReference type="EC" id="1.2.1.88"/>
    </reaction>
</comment>
<keyword evidence="5" id="KW-0285">Flavoprotein</keyword>
<evidence type="ECO:0000256" key="2">
    <source>
        <dbReference type="ARBA" id="ARBA00023002"/>
    </source>
</evidence>
<keyword evidence="5" id="KW-0238">DNA-binding</keyword>
<comment type="similarity">
    <text evidence="5">In the N-terminal section; belongs to the proline dehydrogenase family.</text>
</comment>
<comment type="similarity">
    <text evidence="5">In the C-terminal section; belongs to the aldehyde dehydrogenase family.</text>
</comment>
<dbReference type="InterPro" id="IPR002872">
    <property type="entry name" value="Proline_DH_dom"/>
</dbReference>
<evidence type="ECO:0000256" key="6">
    <source>
        <dbReference type="PIRSR" id="PIRSR000197-1"/>
    </source>
</evidence>
<keyword evidence="5" id="KW-0642">Proline metabolism</keyword>
<feature type="domain" description="Aldehyde dehydrogenase" evidence="7">
    <location>
        <begin position="545"/>
        <end position="1002"/>
    </location>
</feature>
<dbReference type="GeneID" id="67454641"/>
<comment type="pathway">
    <text evidence="1 5">Amino-acid degradation; L-proline degradation into L-glutamate; L-glutamate from L-proline: step 2/2.</text>
</comment>
<dbReference type="InterPro" id="IPR015590">
    <property type="entry name" value="Aldehyde_DH_dom"/>
</dbReference>
<evidence type="ECO:0000256" key="4">
    <source>
        <dbReference type="ARBA" id="ARBA00048142"/>
    </source>
</evidence>
<dbReference type="STRING" id="1202538.A353_0105"/>
<evidence type="ECO:0000313" key="10">
    <source>
        <dbReference type="EMBL" id="AFP83943.1"/>
    </source>
</evidence>
<accession>J3YQ22</accession>
<dbReference type="InterPro" id="IPR024089">
    <property type="entry name" value="PRODH_PutA_dom_I/II"/>
</dbReference>
<dbReference type="SUPFAM" id="SSF51730">
    <property type="entry name" value="FAD-linked oxidoreductase"/>
    <property type="match status" value="1"/>
</dbReference>
<dbReference type="InterPro" id="IPR016163">
    <property type="entry name" value="Ald_DH_C"/>
</dbReference>
<sequence>MIFNFLLNIVSKHYIIDENIYLLEILKNCFFKWSFFKKVESFSNNLINKSREKILLDNVDNILNEYNLSNKEGIQMMCLAESLLRIPDIFTINSFIKDKIFFQEWEYYYSSDYLKIIVYNLAIDLVSNLFYNNNNDIINDKKFFLYIFRKVISLFANHLMKNIGKKFVYSNNSKKAVQKALLDKKIFSFDMLGEAAITFYDANKFFNQYIKLISNIKKNFMGCSRNKIPTVSIKLSALHPKYSFYNRKDVFKKLSLILKILIIKVKKANSLLTIDAEECDRMELNLELFNTLFYSEYCLYWNNFGLVIQAYSKRALPALYWLRTIAFMRQTKIPVRLVKGAYWDYEIKFIQSLNMNLYPVYIKKFCTDLSYLLCTCFLLSNKCNNIILPQFATHNIQTISFIVVLSKGRHLEFQKLYGMGDNIYETLKNMHKITCREYAPIGTYKDLLPYLVRRLLENGANSSFVNKLVNKNCNIIKLTNNPLLKKEVKYNKLLPSSIDLFGGVRLPHLFYNLNISFHYYNFYKKICIYDKKVWIAYSFNNSIKNNIKIYSPINKKIFLGIVKQDIKINFSIKILKKSFIFWKLISINKKIFIIKNFIILLKKNFIEMIILCCKEAGKTILDSISDIKEAIDFCKYYSNQALYIYNKYNLPNYTGENNIYYLEGKGVFATISPWNFPVAIFCGQTISALISGNVVLAKPAESTSIIAYKIFQLLYKSGLPISVCQIIFGSGSKIGNRISFHKDIYGVIFTGSNNVANTINRNLLMRNNRPIHKLIAETGGINAMIADSSTLIEQLISDVLESSFKSCGQRCSALRMLYLHEEIYEESLKLIFGAIRTFSLGNVLNISNDIGPVISNKNKVKLVSYLKSLNKDDVFSVNNYKYDNDNNYIFPHVVKVNGISDLKSEQFGPILHIAMFNNFQLKDIINDINNSEFGLTLGIHSRNESFYKYVANKLNIGNVYINRNTIGAIVGMQPFGGCNFSGTGPKAGGPNYLVSLINEKTVTINTTAQGGNVELLNE</sequence>
<dbReference type="PIRSF" id="PIRSF000197">
    <property type="entry name" value="Bifunct_PutA"/>
    <property type="match status" value="1"/>
</dbReference>
<dbReference type="SUPFAM" id="SSF81935">
    <property type="entry name" value="N-terminal domain of bifunctional PutA protein"/>
    <property type="match status" value="1"/>
</dbReference>
<dbReference type="InterPro" id="IPR025703">
    <property type="entry name" value="Bifunct_PutA"/>
</dbReference>
<feature type="active site" evidence="6">
    <location>
        <position position="777"/>
    </location>
</feature>
<dbReference type="GO" id="GO:0004657">
    <property type="term" value="F:proline dehydrogenase activity"/>
    <property type="evidence" value="ECO:0007669"/>
    <property type="project" value="UniProtKB-UniRule"/>
</dbReference>
<dbReference type="KEGG" id="crh:A353_0105"/>
<dbReference type="InterPro" id="IPR016161">
    <property type="entry name" value="Ald_DH/histidinol_DH"/>
</dbReference>
<dbReference type="UniPathway" id="UPA00261">
    <property type="reaction ID" value="UER00373"/>
</dbReference>
<name>J3YQ22_CARRU</name>
<comment type="cofactor">
    <cofactor evidence="5">
        <name>FAD</name>
        <dbReference type="ChEBI" id="CHEBI:57692"/>
    </cofactor>
</comment>
<dbReference type="Pfam" id="PF14850">
    <property type="entry name" value="Pro_dh-DNA_bdg"/>
    <property type="match status" value="1"/>
</dbReference>
<dbReference type="InterPro" id="IPR016160">
    <property type="entry name" value="Ald_DH_CS_CYS"/>
</dbReference>
<feature type="domain" description="Proline dehydrogenase PutA" evidence="9">
    <location>
        <begin position="59"/>
        <end position="167"/>
    </location>
</feature>
<dbReference type="EMBL" id="CP003543">
    <property type="protein sequence ID" value="AFP83943.1"/>
    <property type="molecule type" value="Genomic_DNA"/>
</dbReference>
<dbReference type="Gene3D" id="3.40.605.10">
    <property type="entry name" value="Aldehyde Dehydrogenase, Chain A, domain 1"/>
    <property type="match status" value="1"/>
</dbReference>
<dbReference type="Pfam" id="PF00171">
    <property type="entry name" value="Aldedh"/>
    <property type="match status" value="1"/>
</dbReference>
<dbReference type="GO" id="GO:0003842">
    <property type="term" value="F:L-glutamate gamma-semialdehyde dehydrogenase activity"/>
    <property type="evidence" value="ECO:0007669"/>
    <property type="project" value="UniProtKB-UniRule"/>
</dbReference>
<evidence type="ECO:0000256" key="3">
    <source>
        <dbReference type="ARBA" id="ARBA00023027"/>
    </source>
</evidence>
<evidence type="ECO:0000259" key="7">
    <source>
        <dbReference type="Pfam" id="PF00171"/>
    </source>
</evidence>
<dbReference type="Pfam" id="PF01619">
    <property type="entry name" value="Pro_dh"/>
    <property type="match status" value="1"/>
</dbReference>
<gene>
    <name evidence="10" type="primary">putA</name>
    <name evidence="10" type="ORF">A353_0105</name>
</gene>
<evidence type="ECO:0000313" key="11">
    <source>
        <dbReference type="Proteomes" id="UP000003934"/>
    </source>
</evidence>
<keyword evidence="2 5" id="KW-0560">Oxidoreductase</keyword>
<dbReference type="GO" id="GO:0010133">
    <property type="term" value="P:L-proline catabolic process to L-glutamate"/>
    <property type="evidence" value="ECO:0007669"/>
    <property type="project" value="UniProtKB-UniRule"/>
</dbReference>
<dbReference type="GO" id="GO:0003700">
    <property type="term" value="F:DNA-binding transcription factor activity"/>
    <property type="evidence" value="ECO:0007669"/>
    <property type="project" value="InterPro"/>
</dbReference>
<feature type="domain" description="Proline dehydrogenase" evidence="8">
    <location>
        <begin position="179"/>
        <end position="467"/>
    </location>
</feature>
<dbReference type="Gene3D" id="1.20.5.460">
    <property type="entry name" value="Single helix bin"/>
    <property type="match status" value="1"/>
</dbReference>
<dbReference type="Proteomes" id="UP000003934">
    <property type="component" value="Chromosome"/>
</dbReference>
<dbReference type="Gene3D" id="3.20.20.220">
    <property type="match status" value="1"/>
</dbReference>
<dbReference type="HOGENOM" id="CLU_005682_1_0_6"/>
<dbReference type="AlphaFoldDB" id="J3YQ22"/>
<keyword evidence="5" id="KW-0678">Repressor</keyword>
<dbReference type="PROSITE" id="PS00070">
    <property type="entry name" value="ALDEHYDE_DEHYDR_CYS"/>
    <property type="match status" value="1"/>
</dbReference>
<comment type="function">
    <text evidence="5">Oxidizes proline to glutamate for use as a carbon and nitrogen source.</text>
</comment>
<proteinExistence type="inferred from homology"/>